<evidence type="ECO:0000313" key="2">
    <source>
        <dbReference type="Proteomes" id="UP000786185"/>
    </source>
</evidence>
<feature type="non-terminal residue" evidence="1">
    <location>
        <position position="1"/>
    </location>
</feature>
<accession>A0AAW4BKD5</accession>
<dbReference type="EMBL" id="SCLC01000636">
    <property type="protein sequence ID" value="MBF4437108.1"/>
    <property type="molecule type" value="Genomic_DNA"/>
</dbReference>
<proteinExistence type="predicted"/>
<comment type="caution">
    <text evidence="1">The sequence shown here is derived from an EMBL/GenBank/DDBJ whole genome shotgun (WGS) entry which is preliminary data.</text>
</comment>
<gene>
    <name evidence="1" type="ORF">ERJ77_21995</name>
</gene>
<organism evidence="1 2">
    <name type="scientific">Vibrio anguillarum</name>
    <name type="common">Listonella anguillarum</name>
    <dbReference type="NCBI Taxonomy" id="55601"/>
    <lineage>
        <taxon>Bacteria</taxon>
        <taxon>Pseudomonadati</taxon>
        <taxon>Pseudomonadota</taxon>
        <taxon>Gammaproteobacteria</taxon>
        <taxon>Vibrionales</taxon>
        <taxon>Vibrionaceae</taxon>
        <taxon>Vibrio</taxon>
    </lineage>
</organism>
<name>A0AAW4BKD5_VIBAN</name>
<protein>
    <submittedName>
        <fullName evidence="1">Replication protein P</fullName>
    </submittedName>
</protein>
<dbReference type="Proteomes" id="UP000786185">
    <property type="component" value="Unassembled WGS sequence"/>
</dbReference>
<reference evidence="1" key="1">
    <citation type="journal article" date="2021" name="PeerJ">
        <title>Analysis of 44 Vibrio anguillarum genomes reveals high genetic diversity.</title>
        <authorList>
            <person name="Hansen M.J."/>
            <person name="Dalsgaard I."/>
        </authorList>
    </citation>
    <scope>NUCLEOTIDE SEQUENCE</scope>
    <source>
        <strain evidence="1">850617-1/1</strain>
    </source>
</reference>
<sequence length="91" mass="10370">PVSVDCKWTHPVIYVAAREAGRYELANLPRDKSWPLFQRAYAITVRRVLEGEDLSGEIPKALPQKPEPRPVDPKVAQQHIERLKKMLKGGE</sequence>
<evidence type="ECO:0000313" key="1">
    <source>
        <dbReference type="EMBL" id="MBF4437108.1"/>
    </source>
</evidence>
<dbReference type="AlphaFoldDB" id="A0AAW4BKD5"/>